<dbReference type="SMART" id="SM00342">
    <property type="entry name" value="HTH_ARAC"/>
    <property type="match status" value="1"/>
</dbReference>
<dbReference type="AlphaFoldDB" id="A0A9D2U8I3"/>
<dbReference type="Gene3D" id="1.10.10.60">
    <property type="entry name" value="Homeodomain-like"/>
    <property type="match status" value="2"/>
</dbReference>
<dbReference type="InterPro" id="IPR009057">
    <property type="entry name" value="Homeodomain-like_sf"/>
</dbReference>
<gene>
    <name evidence="5" type="ORF">H9910_06225</name>
</gene>
<reference evidence="5" key="2">
    <citation type="submission" date="2021-04" db="EMBL/GenBank/DDBJ databases">
        <authorList>
            <person name="Gilroy R."/>
        </authorList>
    </citation>
    <scope>NUCLEOTIDE SEQUENCE</scope>
    <source>
        <strain evidence="5">ChiBcec15-3976</strain>
    </source>
</reference>
<dbReference type="InterPro" id="IPR018060">
    <property type="entry name" value="HTH_AraC"/>
</dbReference>
<dbReference type="PANTHER" id="PTHR43280">
    <property type="entry name" value="ARAC-FAMILY TRANSCRIPTIONAL REGULATOR"/>
    <property type="match status" value="1"/>
</dbReference>
<dbReference type="PANTHER" id="PTHR43280:SF10">
    <property type="entry name" value="REGULATORY PROTEIN POCR"/>
    <property type="match status" value="1"/>
</dbReference>
<evidence type="ECO:0000313" key="6">
    <source>
        <dbReference type="Proteomes" id="UP000823909"/>
    </source>
</evidence>
<reference evidence="5" key="1">
    <citation type="journal article" date="2021" name="PeerJ">
        <title>Extensive microbial diversity within the chicken gut microbiome revealed by metagenomics and culture.</title>
        <authorList>
            <person name="Gilroy R."/>
            <person name="Ravi A."/>
            <person name="Getino M."/>
            <person name="Pursley I."/>
            <person name="Horton D.L."/>
            <person name="Alikhan N.F."/>
            <person name="Baker D."/>
            <person name="Gharbi K."/>
            <person name="Hall N."/>
            <person name="Watson M."/>
            <person name="Adriaenssens E.M."/>
            <person name="Foster-Nyarko E."/>
            <person name="Jarju S."/>
            <person name="Secka A."/>
            <person name="Antonio M."/>
            <person name="Oren A."/>
            <person name="Chaudhuri R.R."/>
            <person name="La Ragione R."/>
            <person name="Hildebrand F."/>
            <person name="Pallen M.J."/>
        </authorList>
    </citation>
    <scope>NUCLEOTIDE SEQUENCE</scope>
    <source>
        <strain evidence="5">ChiBcec15-3976</strain>
    </source>
</reference>
<evidence type="ECO:0000259" key="4">
    <source>
        <dbReference type="PROSITE" id="PS01124"/>
    </source>
</evidence>
<proteinExistence type="predicted"/>
<dbReference type="PROSITE" id="PS01124">
    <property type="entry name" value="HTH_ARAC_FAMILY_2"/>
    <property type="match status" value="1"/>
</dbReference>
<organism evidence="5 6">
    <name type="scientific">Candidatus Mediterraneibacter quadrami</name>
    <dbReference type="NCBI Taxonomy" id="2838684"/>
    <lineage>
        <taxon>Bacteria</taxon>
        <taxon>Bacillati</taxon>
        <taxon>Bacillota</taxon>
        <taxon>Clostridia</taxon>
        <taxon>Lachnospirales</taxon>
        <taxon>Lachnospiraceae</taxon>
        <taxon>Mediterraneibacter</taxon>
    </lineage>
</organism>
<protein>
    <submittedName>
        <fullName evidence="5">Helix-turn-helix domain-containing protein</fullName>
    </submittedName>
</protein>
<accession>A0A9D2U8I3</accession>
<keyword evidence="3" id="KW-0804">Transcription</keyword>
<evidence type="ECO:0000256" key="2">
    <source>
        <dbReference type="ARBA" id="ARBA00023125"/>
    </source>
</evidence>
<keyword evidence="1" id="KW-0805">Transcription regulation</keyword>
<sequence length="393" mass="45416">NARKKYWEKLETEYAQIKYAYAEQILKDYIVNAYTRSEDLMPYRDIYELKDISLRLILMHIDNNSDGKAFYSLQRTCRTVLEQKTDVYVCTPCNECLLLLIPYYPFDELLPDLHQIRASFRHYFPAPLTVTVGEKTHLGLLKSSYKNLYACSDSRFYAVNDGIITTFDRADTVFSMSTEDFSIELLCLAIQCGNSEETNTLLNHLYQIFEQTKYDTQQIRAYLTHIYVSMIQLADASIISKYLDGITKITTLTSLREIINLLRSTAADIMSAMQFHIQHQQNELIKKVTGYVDEHLTDNHLTLSFIAHKLLYVNVDYLGKLFNAEYGEKFSAYLTRRRVELAASMLLDGAIPVNEIALKSGFGYNSQYFSKVFKKSTGYTPTEYRTKFSGFSS</sequence>
<name>A0A9D2U8I3_9FIRM</name>
<dbReference type="GO" id="GO:0043565">
    <property type="term" value="F:sequence-specific DNA binding"/>
    <property type="evidence" value="ECO:0007669"/>
    <property type="project" value="InterPro"/>
</dbReference>
<dbReference type="GO" id="GO:0003700">
    <property type="term" value="F:DNA-binding transcription factor activity"/>
    <property type="evidence" value="ECO:0007669"/>
    <property type="project" value="InterPro"/>
</dbReference>
<dbReference type="Proteomes" id="UP000823909">
    <property type="component" value="Unassembled WGS sequence"/>
</dbReference>
<dbReference type="Pfam" id="PF12833">
    <property type="entry name" value="HTH_18"/>
    <property type="match status" value="1"/>
</dbReference>
<evidence type="ECO:0000256" key="1">
    <source>
        <dbReference type="ARBA" id="ARBA00023015"/>
    </source>
</evidence>
<feature type="domain" description="HTH araC/xylS-type" evidence="4">
    <location>
        <begin position="286"/>
        <end position="387"/>
    </location>
</feature>
<dbReference type="EMBL" id="DWUU01000037">
    <property type="protein sequence ID" value="HJD42588.1"/>
    <property type="molecule type" value="Genomic_DNA"/>
</dbReference>
<keyword evidence="2" id="KW-0238">DNA-binding</keyword>
<feature type="non-terminal residue" evidence="5">
    <location>
        <position position="1"/>
    </location>
</feature>
<evidence type="ECO:0000256" key="3">
    <source>
        <dbReference type="ARBA" id="ARBA00023163"/>
    </source>
</evidence>
<dbReference type="SUPFAM" id="SSF46689">
    <property type="entry name" value="Homeodomain-like"/>
    <property type="match status" value="1"/>
</dbReference>
<comment type="caution">
    <text evidence="5">The sequence shown here is derived from an EMBL/GenBank/DDBJ whole genome shotgun (WGS) entry which is preliminary data.</text>
</comment>
<evidence type="ECO:0000313" key="5">
    <source>
        <dbReference type="EMBL" id="HJD42588.1"/>
    </source>
</evidence>